<dbReference type="AlphaFoldDB" id="A0A1S2VCG8"/>
<dbReference type="RefSeq" id="WP_071505958.1">
    <property type="nucleotide sequence ID" value="NZ_MORL01000023.1"/>
</dbReference>
<evidence type="ECO:0000313" key="2">
    <source>
        <dbReference type="Proteomes" id="UP000181790"/>
    </source>
</evidence>
<protein>
    <recommendedName>
        <fullName evidence="3">Carboxypeptidase regulatory-like domain-containing protein</fullName>
    </recommendedName>
</protein>
<dbReference type="Proteomes" id="UP000181790">
    <property type="component" value="Unassembled WGS sequence"/>
</dbReference>
<dbReference type="SUPFAM" id="SSF49464">
    <property type="entry name" value="Carboxypeptidase regulatory domain-like"/>
    <property type="match status" value="1"/>
</dbReference>
<keyword evidence="2" id="KW-1185">Reference proteome</keyword>
<organism evidence="1 2">
    <name type="scientific">Arsenicibacter rosenii</name>
    <dbReference type="NCBI Taxonomy" id="1750698"/>
    <lineage>
        <taxon>Bacteria</taxon>
        <taxon>Pseudomonadati</taxon>
        <taxon>Bacteroidota</taxon>
        <taxon>Cytophagia</taxon>
        <taxon>Cytophagales</taxon>
        <taxon>Spirosomataceae</taxon>
        <taxon>Arsenicibacter</taxon>
    </lineage>
</organism>
<dbReference type="EMBL" id="MORL01000023">
    <property type="protein sequence ID" value="OIN56431.1"/>
    <property type="molecule type" value="Genomic_DNA"/>
</dbReference>
<reference evidence="1 2" key="1">
    <citation type="submission" date="2016-10" db="EMBL/GenBank/DDBJ databases">
        <title>Arsenicibacter rosenii gen. nov., sp. nov., an efficient arsenic-methylating bacterium isolated from an arsenic-contaminated paddy soil.</title>
        <authorList>
            <person name="Huang K."/>
        </authorList>
    </citation>
    <scope>NUCLEOTIDE SEQUENCE [LARGE SCALE GENOMIC DNA]</scope>
    <source>
        <strain evidence="1 2">SM-1</strain>
    </source>
</reference>
<proteinExistence type="predicted"/>
<dbReference type="Gene3D" id="2.60.40.1120">
    <property type="entry name" value="Carboxypeptidase-like, regulatory domain"/>
    <property type="match status" value="1"/>
</dbReference>
<comment type="caution">
    <text evidence="1">The sequence shown here is derived from an EMBL/GenBank/DDBJ whole genome shotgun (WGS) entry which is preliminary data.</text>
</comment>
<dbReference type="OrthoDB" id="908824at2"/>
<dbReference type="InterPro" id="IPR008969">
    <property type="entry name" value="CarboxyPept-like_regulatory"/>
</dbReference>
<evidence type="ECO:0008006" key="3">
    <source>
        <dbReference type="Google" id="ProtNLM"/>
    </source>
</evidence>
<gene>
    <name evidence="1" type="ORF">BLX24_24990</name>
</gene>
<sequence length="129" mass="14911">MKNFFINNVGIFIVLIFLHTNKIPFQFSKNNNCIATKNIIKNNKNNTIISGIILDCKTQKPLKVAIIKINKTTFYSDTLGRFRHQVKPGNYTIKAGWPTYLWQQINTTVKNKDSLFVTFYLEDDPAPLK</sequence>
<evidence type="ECO:0000313" key="1">
    <source>
        <dbReference type="EMBL" id="OIN56431.1"/>
    </source>
</evidence>
<name>A0A1S2VCG8_9BACT</name>
<accession>A0A1S2VCG8</accession>